<gene>
    <name evidence="1" type="ORF">TSOC_011526</name>
</gene>
<name>A0A2J7ZQF6_9CHLO</name>
<dbReference type="EMBL" id="PGGS01000646">
    <property type="protein sequence ID" value="PNH02490.1"/>
    <property type="molecule type" value="Genomic_DNA"/>
</dbReference>
<organism evidence="1 2">
    <name type="scientific">Tetrabaena socialis</name>
    <dbReference type="NCBI Taxonomy" id="47790"/>
    <lineage>
        <taxon>Eukaryota</taxon>
        <taxon>Viridiplantae</taxon>
        <taxon>Chlorophyta</taxon>
        <taxon>core chlorophytes</taxon>
        <taxon>Chlorophyceae</taxon>
        <taxon>CS clade</taxon>
        <taxon>Chlamydomonadales</taxon>
        <taxon>Tetrabaenaceae</taxon>
        <taxon>Tetrabaena</taxon>
    </lineage>
</organism>
<proteinExistence type="predicted"/>
<evidence type="ECO:0000313" key="1">
    <source>
        <dbReference type="EMBL" id="PNH02490.1"/>
    </source>
</evidence>
<comment type="caution">
    <text evidence="1">The sequence shown here is derived from an EMBL/GenBank/DDBJ whole genome shotgun (WGS) entry which is preliminary data.</text>
</comment>
<reference evidence="1 2" key="1">
    <citation type="journal article" date="2017" name="Mol. Biol. Evol.">
        <title>The 4-celled Tetrabaena socialis nuclear genome reveals the essential components for genetic control of cell number at the origin of multicellularity in the volvocine lineage.</title>
        <authorList>
            <person name="Featherston J."/>
            <person name="Arakaki Y."/>
            <person name="Hanschen E.R."/>
            <person name="Ferris P.J."/>
            <person name="Michod R.E."/>
            <person name="Olson B.J.S.C."/>
            <person name="Nozaki H."/>
            <person name="Durand P.M."/>
        </authorList>
    </citation>
    <scope>NUCLEOTIDE SEQUENCE [LARGE SCALE GENOMIC DNA]</scope>
    <source>
        <strain evidence="1 2">NIES-571</strain>
    </source>
</reference>
<protein>
    <submittedName>
        <fullName evidence="1">Uncharacterized protein</fullName>
    </submittedName>
</protein>
<dbReference type="AlphaFoldDB" id="A0A2J7ZQF6"/>
<sequence>MEPGLKAEAGHLDVVVWLEATGVAEVLTLDVYESATESGSMELLAWLHARVRLPQAQARAGGGHCGVGQLDAAGLAAGAQLPDGGR</sequence>
<keyword evidence="2" id="KW-1185">Reference proteome</keyword>
<dbReference type="Proteomes" id="UP000236333">
    <property type="component" value="Unassembled WGS sequence"/>
</dbReference>
<evidence type="ECO:0000313" key="2">
    <source>
        <dbReference type="Proteomes" id="UP000236333"/>
    </source>
</evidence>
<accession>A0A2J7ZQF6</accession>